<keyword evidence="6" id="KW-0227">DNA damage</keyword>
<comment type="caution">
    <text evidence="14">The sequence shown here is derived from an EMBL/GenBank/DDBJ whole genome shotgun (WGS) entry which is preliminary data.</text>
</comment>
<dbReference type="Proteomes" id="UP000241890">
    <property type="component" value="Unassembled WGS sequence"/>
</dbReference>
<dbReference type="Pfam" id="PF00867">
    <property type="entry name" value="XPG_I"/>
    <property type="match status" value="1"/>
</dbReference>
<dbReference type="PANTHER" id="PTHR11081:SF65">
    <property type="entry name" value="DNA DAMAGE-INDUCIBLE PROTEIN DIN7-RELATED"/>
    <property type="match status" value="1"/>
</dbReference>
<dbReference type="SUPFAM" id="SSF47807">
    <property type="entry name" value="5' to 3' exonuclease, C-terminal subdomain"/>
    <property type="match status" value="1"/>
</dbReference>
<evidence type="ECO:0000256" key="7">
    <source>
        <dbReference type="ARBA" id="ARBA00022801"/>
    </source>
</evidence>
<dbReference type="FunFam" id="1.10.150.20:FF:000011">
    <property type="entry name" value="exonuclease 1"/>
    <property type="match status" value="1"/>
</dbReference>
<gene>
    <name evidence="14" type="ORF">FCC1311_095532</name>
</gene>
<organism evidence="14 15">
    <name type="scientific">Hondaea fermentalgiana</name>
    <dbReference type="NCBI Taxonomy" id="2315210"/>
    <lineage>
        <taxon>Eukaryota</taxon>
        <taxon>Sar</taxon>
        <taxon>Stramenopiles</taxon>
        <taxon>Bigyra</taxon>
        <taxon>Labyrinthulomycetes</taxon>
        <taxon>Thraustochytrida</taxon>
        <taxon>Thraustochytriidae</taxon>
        <taxon>Hondaea</taxon>
    </lineage>
</organism>
<dbReference type="GO" id="GO:0005634">
    <property type="term" value="C:nucleus"/>
    <property type="evidence" value="ECO:0007669"/>
    <property type="project" value="UniProtKB-SubCell"/>
</dbReference>
<dbReference type="GO" id="GO:0046872">
    <property type="term" value="F:metal ion binding"/>
    <property type="evidence" value="ECO:0007669"/>
    <property type="project" value="UniProtKB-KW"/>
</dbReference>
<dbReference type="Gene3D" id="1.10.150.20">
    <property type="entry name" value="5' to 3' exonuclease, C-terminal subdomain"/>
    <property type="match status" value="1"/>
</dbReference>
<keyword evidence="10" id="KW-0234">DNA repair</keyword>
<keyword evidence="3" id="KW-0597">Phosphoprotein</keyword>
<dbReference type="SMART" id="SM00279">
    <property type="entry name" value="HhH2"/>
    <property type="match status" value="1"/>
</dbReference>
<dbReference type="InterPro" id="IPR006084">
    <property type="entry name" value="XPG/Rad2"/>
</dbReference>
<dbReference type="InterPro" id="IPR036279">
    <property type="entry name" value="5-3_exonuclease_C_sf"/>
</dbReference>
<sequence>MGISGLLRALKTVMERKHLQDLSGQSAAVDALGWLHRGTYCCSTEICVNADWSKCISYCMKRVEMLRHFGVKPIMVFDGDNLPMKKDTENARQQSRKEALARGYKLYQEGRGAEAQQEFIKAVDVTPAMIRSLIDRLEASGVDFVVAPYEADAQLAYLQRQGKADFVISEDSDCIAFGCDRVLFKLDNEGSGDYFDRKALGTNKQLAMKTFTHDMVLDMCILAGCDYLDSLPGMGIVRAHKLVHQYRKTERILRGLRFNGKTSVPKNYEARFIRARLTFCHQLVHPYTPGVKNGLVPLNAVDADAVAKLLPLEDRILHFAGPQIDDTVAHHIARGKINAITKIPFADEPAPRPLIKAIESATLAMPSKVSAPGPMDRFLSR</sequence>
<evidence type="ECO:0000259" key="13">
    <source>
        <dbReference type="SMART" id="SM00485"/>
    </source>
</evidence>
<keyword evidence="4" id="KW-0540">Nuclease</keyword>
<dbReference type="CDD" id="cd09901">
    <property type="entry name" value="H3TH_FEN1-like"/>
    <property type="match status" value="1"/>
</dbReference>
<evidence type="ECO:0000256" key="6">
    <source>
        <dbReference type="ARBA" id="ARBA00022763"/>
    </source>
</evidence>
<evidence type="ECO:0000256" key="10">
    <source>
        <dbReference type="ARBA" id="ARBA00023204"/>
    </source>
</evidence>
<proteinExistence type="predicted"/>
<protein>
    <submittedName>
        <fullName evidence="14">Flap endonuclease 1</fullName>
    </submittedName>
</protein>
<accession>A0A2R5GR55</accession>
<name>A0A2R5GR55_9STRA</name>
<dbReference type="SMART" id="SM00485">
    <property type="entry name" value="XPGN"/>
    <property type="match status" value="1"/>
</dbReference>
<dbReference type="InterPro" id="IPR044752">
    <property type="entry name" value="PIN-like_EXO1"/>
</dbReference>
<evidence type="ECO:0000256" key="9">
    <source>
        <dbReference type="ARBA" id="ARBA00023128"/>
    </source>
</evidence>
<keyword evidence="15" id="KW-1185">Reference proteome</keyword>
<dbReference type="PROSITE" id="PS00842">
    <property type="entry name" value="XPG_2"/>
    <property type="match status" value="1"/>
</dbReference>
<evidence type="ECO:0000259" key="12">
    <source>
        <dbReference type="SMART" id="SM00484"/>
    </source>
</evidence>
<dbReference type="SUPFAM" id="SSF88723">
    <property type="entry name" value="PIN domain-like"/>
    <property type="match status" value="1"/>
</dbReference>
<dbReference type="Gene3D" id="3.40.50.1010">
    <property type="entry name" value="5'-nuclease"/>
    <property type="match status" value="1"/>
</dbReference>
<dbReference type="InterPro" id="IPR006086">
    <property type="entry name" value="XPG-I_dom"/>
</dbReference>
<feature type="domain" description="XPG N-terminal" evidence="13">
    <location>
        <begin position="1"/>
        <end position="99"/>
    </location>
</feature>
<evidence type="ECO:0000256" key="1">
    <source>
        <dbReference type="ARBA" id="ARBA00001946"/>
    </source>
</evidence>
<dbReference type="InParanoid" id="A0A2R5GR55"/>
<dbReference type="InterPro" id="IPR019974">
    <property type="entry name" value="XPG_CS"/>
</dbReference>
<comment type="subcellular location">
    <subcellularLocation>
        <location evidence="2">Nucleus</location>
    </subcellularLocation>
</comment>
<feature type="domain" description="XPG-I" evidence="12">
    <location>
        <begin position="138"/>
        <end position="208"/>
    </location>
</feature>
<evidence type="ECO:0000256" key="4">
    <source>
        <dbReference type="ARBA" id="ARBA00022722"/>
    </source>
</evidence>
<evidence type="ECO:0000256" key="8">
    <source>
        <dbReference type="ARBA" id="ARBA00022842"/>
    </source>
</evidence>
<keyword evidence="9" id="KW-0496">Mitochondrion</keyword>
<keyword evidence="11" id="KW-0539">Nucleus</keyword>
<dbReference type="PANTHER" id="PTHR11081">
    <property type="entry name" value="FLAP ENDONUCLEASE FAMILY MEMBER"/>
    <property type="match status" value="1"/>
</dbReference>
<comment type="cofactor">
    <cofactor evidence="1">
        <name>Mg(2+)</name>
        <dbReference type="ChEBI" id="CHEBI:18420"/>
    </cofactor>
</comment>
<dbReference type="EMBL" id="BEYU01000153">
    <property type="protein sequence ID" value="GBG33330.1"/>
    <property type="molecule type" value="Genomic_DNA"/>
</dbReference>
<evidence type="ECO:0000313" key="14">
    <source>
        <dbReference type="EMBL" id="GBG33330.1"/>
    </source>
</evidence>
<dbReference type="Pfam" id="PF00752">
    <property type="entry name" value="XPG_N"/>
    <property type="match status" value="1"/>
</dbReference>
<dbReference type="GO" id="GO:0003677">
    <property type="term" value="F:DNA binding"/>
    <property type="evidence" value="ECO:0007669"/>
    <property type="project" value="InterPro"/>
</dbReference>
<keyword evidence="14" id="KW-0255">Endonuclease</keyword>
<evidence type="ECO:0000313" key="15">
    <source>
        <dbReference type="Proteomes" id="UP000241890"/>
    </source>
</evidence>
<dbReference type="InterPro" id="IPR008918">
    <property type="entry name" value="HhH2"/>
</dbReference>
<keyword evidence="7" id="KW-0378">Hydrolase</keyword>
<evidence type="ECO:0000256" key="11">
    <source>
        <dbReference type="ARBA" id="ARBA00023242"/>
    </source>
</evidence>
<dbReference type="CDD" id="cd09857">
    <property type="entry name" value="PIN_EXO1"/>
    <property type="match status" value="1"/>
</dbReference>
<dbReference type="SMART" id="SM00484">
    <property type="entry name" value="XPGI"/>
    <property type="match status" value="1"/>
</dbReference>
<dbReference type="PRINTS" id="PR00853">
    <property type="entry name" value="XPGRADSUPER"/>
</dbReference>
<dbReference type="OrthoDB" id="26491at2759"/>
<keyword evidence="8" id="KW-0460">Magnesium</keyword>
<reference evidence="14 15" key="1">
    <citation type="submission" date="2017-12" db="EMBL/GenBank/DDBJ databases">
        <title>Sequencing, de novo assembly and annotation of complete genome of a new Thraustochytrid species, strain FCC1311.</title>
        <authorList>
            <person name="Sedici K."/>
            <person name="Godart F."/>
            <person name="Aiese Cigliano R."/>
            <person name="Sanseverino W."/>
            <person name="Barakat M."/>
            <person name="Ortet P."/>
            <person name="Marechal E."/>
            <person name="Cagnac O."/>
            <person name="Amato A."/>
        </authorList>
    </citation>
    <scope>NUCLEOTIDE SEQUENCE [LARGE SCALE GENOMIC DNA]</scope>
</reference>
<evidence type="ECO:0000256" key="2">
    <source>
        <dbReference type="ARBA" id="ARBA00004123"/>
    </source>
</evidence>
<evidence type="ECO:0000256" key="3">
    <source>
        <dbReference type="ARBA" id="ARBA00022553"/>
    </source>
</evidence>
<dbReference type="InterPro" id="IPR006085">
    <property type="entry name" value="XPG_DNA_repair_N"/>
</dbReference>
<dbReference type="GO" id="GO:0017108">
    <property type="term" value="F:5'-flap endonuclease activity"/>
    <property type="evidence" value="ECO:0007669"/>
    <property type="project" value="TreeGrafter"/>
</dbReference>
<dbReference type="GO" id="GO:0006281">
    <property type="term" value="P:DNA repair"/>
    <property type="evidence" value="ECO:0007669"/>
    <property type="project" value="UniProtKB-KW"/>
</dbReference>
<dbReference type="AlphaFoldDB" id="A0A2R5GR55"/>
<dbReference type="InterPro" id="IPR029060">
    <property type="entry name" value="PIN-like_dom_sf"/>
</dbReference>
<dbReference type="FunFam" id="3.40.50.1010:FF:000002">
    <property type="entry name" value="Exonuclease 1, putative"/>
    <property type="match status" value="1"/>
</dbReference>
<keyword evidence="5" id="KW-0479">Metal-binding</keyword>
<evidence type="ECO:0000256" key="5">
    <source>
        <dbReference type="ARBA" id="ARBA00022723"/>
    </source>
</evidence>